<dbReference type="PANTHER" id="PTHR10381">
    <property type="entry name" value="ATP-DEPENDENT CLP PROTEASE PROTEOLYTIC SUBUNIT"/>
    <property type="match status" value="1"/>
</dbReference>
<proteinExistence type="inferred from homology"/>
<dbReference type="CDD" id="cd07016">
    <property type="entry name" value="S14_ClpP_1"/>
    <property type="match status" value="1"/>
</dbReference>
<dbReference type="GO" id="GO:0051117">
    <property type="term" value="F:ATPase binding"/>
    <property type="evidence" value="ECO:0007669"/>
    <property type="project" value="TreeGrafter"/>
</dbReference>
<dbReference type="Pfam" id="PF00574">
    <property type="entry name" value="CLP_protease"/>
    <property type="match status" value="1"/>
</dbReference>
<keyword evidence="5" id="KW-0648">Protein biosynthesis</keyword>
<keyword evidence="6" id="KW-0175">Coiled coil</keyword>
<dbReference type="InterPro" id="IPR029045">
    <property type="entry name" value="ClpP/crotonase-like_dom_sf"/>
</dbReference>
<keyword evidence="7" id="KW-0378">Hydrolase</keyword>
<keyword evidence="7" id="KW-0645">Protease</keyword>
<dbReference type="Pfam" id="PF05889">
    <property type="entry name" value="SepSecS"/>
    <property type="match status" value="1"/>
</dbReference>
<evidence type="ECO:0000256" key="6">
    <source>
        <dbReference type="SAM" id="Coils"/>
    </source>
</evidence>
<reference evidence="7" key="1">
    <citation type="journal article" date="2021" name="Proc. Natl. Acad. Sci. U.S.A.">
        <title>A Catalog of Tens of Thousands of Viruses from Human Metagenomes Reveals Hidden Associations with Chronic Diseases.</title>
        <authorList>
            <person name="Tisza M.J."/>
            <person name="Buck C.B."/>
        </authorList>
    </citation>
    <scope>NUCLEOTIDE SEQUENCE</scope>
    <source>
        <strain evidence="7">Ct4yW2</strain>
    </source>
</reference>
<dbReference type="PANTHER" id="PTHR10381:SF11">
    <property type="entry name" value="ATP-DEPENDENT CLP PROTEASE PROTEOLYTIC SUBUNIT, MITOCHONDRIAL"/>
    <property type="match status" value="1"/>
</dbReference>
<dbReference type="GO" id="GO:0006515">
    <property type="term" value="P:protein quality control for misfolded or incompletely synthesized proteins"/>
    <property type="evidence" value="ECO:0007669"/>
    <property type="project" value="TreeGrafter"/>
</dbReference>
<organism evidence="7">
    <name type="scientific">Myoviridae sp. ct4yW2</name>
    <dbReference type="NCBI Taxonomy" id="2827286"/>
    <lineage>
        <taxon>Viruses</taxon>
        <taxon>Duplodnaviria</taxon>
        <taxon>Heunggongvirae</taxon>
        <taxon>Uroviricota</taxon>
        <taxon>Caudoviricetes</taxon>
    </lineage>
</organism>
<evidence type="ECO:0000256" key="2">
    <source>
        <dbReference type="ARBA" id="ARBA00007039"/>
    </source>
</evidence>
<dbReference type="EMBL" id="BK015849">
    <property type="protein sequence ID" value="DAE28039.1"/>
    <property type="molecule type" value="Genomic_DNA"/>
</dbReference>
<dbReference type="GO" id="GO:0016740">
    <property type="term" value="F:transferase activity"/>
    <property type="evidence" value="ECO:0007669"/>
    <property type="project" value="UniProtKB-KW"/>
</dbReference>
<comment type="similarity">
    <text evidence="2">Belongs to the peptidase S14 family.</text>
</comment>
<sequence length="413" mass="45494">MDINSLQYVVGEAKTGEPAIIRFFGRVSEENTARFNDEFDFLENVVRPSCIRVLINSEGGSVLYGMTTYSTIANSKVDTECVIEGIAASMASIIWAAGNRSLMRDYAILMIHNPMLPDGDDDEGSDMVRAFTRQIETIYRKRFGLKAEQVRAIMNGEAGKDGTYFDAAAAVKAGIIPAENIIHTSKQLCEKVHSEVAALTDTAAIQELMSRVSSENKLFEETVPTLKQTESDMTNENKTQGFEYGAIAASIGMKDKDVKDVMARISELAALEPKYKEMQKSLNDAQTVIAGKEATIQNLQKDLAAVTSRLSAYEQKEKDEQAARIETLVENAINEGKIDREAKAQWVEMATSNYALAESTLASIPARDKISREIAKNPDNIQAAAEAARTAEELMTEKVKEVVGGDFKFKKLR</sequence>
<keyword evidence="4" id="KW-0663">Pyridoxal phosphate</keyword>
<evidence type="ECO:0000256" key="1">
    <source>
        <dbReference type="ARBA" id="ARBA00001933"/>
    </source>
</evidence>
<feature type="coiled-coil region" evidence="6">
    <location>
        <begin position="282"/>
        <end position="316"/>
    </location>
</feature>
<dbReference type="GO" id="GO:0004252">
    <property type="term" value="F:serine-type endopeptidase activity"/>
    <property type="evidence" value="ECO:0007669"/>
    <property type="project" value="InterPro"/>
</dbReference>
<accession>A0A8S5R9L1</accession>
<dbReference type="InterPro" id="IPR001907">
    <property type="entry name" value="ClpP"/>
</dbReference>
<dbReference type="GO" id="GO:0009368">
    <property type="term" value="C:endopeptidase Clp complex"/>
    <property type="evidence" value="ECO:0007669"/>
    <property type="project" value="TreeGrafter"/>
</dbReference>
<evidence type="ECO:0000313" key="7">
    <source>
        <dbReference type="EMBL" id="DAE28039.1"/>
    </source>
</evidence>
<comment type="cofactor">
    <cofactor evidence="1">
        <name>pyridoxal 5'-phosphate</name>
        <dbReference type="ChEBI" id="CHEBI:597326"/>
    </cofactor>
</comment>
<dbReference type="GO" id="GO:0004176">
    <property type="term" value="F:ATP-dependent peptidase activity"/>
    <property type="evidence" value="ECO:0007669"/>
    <property type="project" value="InterPro"/>
</dbReference>
<dbReference type="InterPro" id="IPR008829">
    <property type="entry name" value="SepSecS/SepCysS"/>
</dbReference>
<protein>
    <submittedName>
        <fullName evidence="7">ATP dependent Clp protease</fullName>
    </submittedName>
</protein>
<evidence type="ECO:0000256" key="4">
    <source>
        <dbReference type="ARBA" id="ARBA00022898"/>
    </source>
</evidence>
<evidence type="ECO:0000256" key="3">
    <source>
        <dbReference type="ARBA" id="ARBA00022679"/>
    </source>
</evidence>
<dbReference type="Gene3D" id="3.90.226.10">
    <property type="entry name" value="2-enoyl-CoA Hydratase, Chain A, domain 1"/>
    <property type="match status" value="1"/>
</dbReference>
<dbReference type="PRINTS" id="PR00127">
    <property type="entry name" value="CLPPROTEASEP"/>
</dbReference>
<dbReference type="SUPFAM" id="SSF52096">
    <property type="entry name" value="ClpP/crotonase"/>
    <property type="match status" value="1"/>
</dbReference>
<name>A0A8S5R9L1_9CAUD</name>
<dbReference type="InterPro" id="IPR023562">
    <property type="entry name" value="ClpP/TepA"/>
</dbReference>
<evidence type="ECO:0000256" key="5">
    <source>
        <dbReference type="ARBA" id="ARBA00022917"/>
    </source>
</evidence>
<keyword evidence="3" id="KW-0808">Transferase</keyword>